<dbReference type="Proteomes" id="UP001500235">
    <property type="component" value="Unassembled WGS sequence"/>
</dbReference>
<keyword evidence="2" id="KW-1185">Reference proteome</keyword>
<evidence type="ECO:0000313" key="1">
    <source>
        <dbReference type="EMBL" id="GAA4013411.1"/>
    </source>
</evidence>
<reference evidence="2" key="1">
    <citation type="journal article" date="2019" name="Int. J. Syst. Evol. Microbiol.">
        <title>The Global Catalogue of Microorganisms (GCM) 10K type strain sequencing project: providing services to taxonomists for standard genome sequencing and annotation.</title>
        <authorList>
            <consortium name="The Broad Institute Genomics Platform"/>
            <consortium name="The Broad Institute Genome Sequencing Center for Infectious Disease"/>
            <person name="Wu L."/>
            <person name="Ma J."/>
        </authorList>
    </citation>
    <scope>NUCLEOTIDE SEQUENCE [LARGE SCALE GENOMIC DNA]</scope>
    <source>
        <strain evidence="2">JCM 17563</strain>
    </source>
</reference>
<comment type="caution">
    <text evidence="1">The sequence shown here is derived from an EMBL/GenBank/DDBJ whole genome shotgun (WGS) entry which is preliminary data.</text>
</comment>
<sequence>MWSLTPNLDHRLRLLSRSWAALGLFAAALLIAEPAHACQYSQVLEPVGHASAEFFTKRMAPEATFVDVAVAEEIHPAFGGARPPAPTVYSTTFRVIYRLKGQSPDRLSLYVHQLKTGDPIPEPKHFVDDQGRVSPYPYPHEVDPKSPFITNSCDPGFLGVKAGQAYVIFREADGRLLGAVPTHEGRSERAFPLMPVTLDESFGWLYSAVIATAGQKPESVARQPSSNLMAVRFRTGLSAGEAERWTRAAAVRPVAVSIARGKLIEESRGPLEQADASLIPYAMQASAANRGRYLRALAAQFLDETDERLELDLALQQEADLLFQSAAAEPDGAAPARVIAIEVTGTPQALAKLARNPQVAGVAAGFEVRGRTGADPLVGRAAPVRPWTGSDRRETGPSLRARLRALADGRPLPEPVLIPPTPPVDPFSFTGCIRIGEADALALGHPLFTQFGSFRLYAPSTTDCTRTATALTCRLPAQSAVRLDAGTRVGGFRVGPRPAVFELKEGTISCRREGAQ</sequence>
<protein>
    <submittedName>
        <fullName evidence="1">Uncharacterized protein</fullName>
    </submittedName>
</protein>
<dbReference type="EMBL" id="BAABBQ010000001">
    <property type="protein sequence ID" value="GAA4013411.1"/>
    <property type="molecule type" value="Genomic_DNA"/>
</dbReference>
<name>A0ABP7SLQ8_9SPHN</name>
<dbReference type="RefSeq" id="WP_344706238.1">
    <property type="nucleotide sequence ID" value="NZ_BAABBQ010000001.1"/>
</dbReference>
<evidence type="ECO:0000313" key="2">
    <source>
        <dbReference type="Proteomes" id="UP001500235"/>
    </source>
</evidence>
<accession>A0ABP7SLQ8</accession>
<organism evidence="1 2">
    <name type="scientific">Sphingomonas swuensis</name>
    <dbReference type="NCBI Taxonomy" id="977800"/>
    <lineage>
        <taxon>Bacteria</taxon>
        <taxon>Pseudomonadati</taxon>
        <taxon>Pseudomonadota</taxon>
        <taxon>Alphaproteobacteria</taxon>
        <taxon>Sphingomonadales</taxon>
        <taxon>Sphingomonadaceae</taxon>
        <taxon>Sphingomonas</taxon>
    </lineage>
</organism>
<proteinExistence type="predicted"/>
<gene>
    <name evidence="1" type="ORF">GCM10022280_09590</name>
</gene>